<accession>B8FLD5</accession>
<dbReference type="SMART" id="SM00382">
    <property type="entry name" value="AAA"/>
    <property type="match status" value="1"/>
</dbReference>
<dbReference type="PANTHER" id="PTHR32071">
    <property type="entry name" value="TRANSCRIPTIONAL REGULATORY PROTEIN"/>
    <property type="match status" value="1"/>
</dbReference>
<keyword evidence="6" id="KW-0804">Transcription</keyword>
<dbReference type="Gene3D" id="1.10.8.60">
    <property type="match status" value="1"/>
</dbReference>
<dbReference type="Gene3D" id="3.30.450.40">
    <property type="match status" value="1"/>
</dbReference>
<dbReference type="PANTHER" id="PTHR32071:SF57">
    <property type="entry name" value="C4-DICARBOXYLATE TRANSPORT TRANSCRIPTIONAL REGULATORY PROTEIN DCTD"/>
    <property type="match status" value="1"/>
</dbReference>
<gene>
    <name evidence="8" type="ordered locus">Dalk_3392</name>
</gene>
<dbReference type="KEGG" id="dal:Dalk_3392"/>
<dbReference type="PROSITE" id="PS00688">
    <property type="entry name" value="SIGMA54_INTERACT_3"/>
    <property type="match status" value="1"/>
</dbReference>
<evidence type="ECO:0000313" key="9">
    <source>
        <dbReference type="Proteomes" id="UP000000739"/>
    </source>
</evidence>
<keyword evidence="9" id="KW-1185">Reference proteome</keyword>
<dbReference type="Gene3D" id="1.25.40.10">
    <property type="entry name" value="Tetratricopeptide repeat domain"/>
    <property type="match status" value="2"/>
</dbReference>
<dbReference type="FunFam" id="3.40.50.300:FF:000006">
    <property type="entry name" value="DNA-binding transcriptional regulator NtrC"/>
    <property type="match status" value="1"/>
</dbReference>
<dbReference type="InterPro" id="IPR009057">
    <property type="entry name" value="Homeodomain-like_sf"/>
</dbReference>
<evidence type="ECO:0000256" key="5">
    <source>
        <dbReference type="ARBA" id="ARBA00023159"/>
    </source>
</evidence>
<dbReference type="Pfam" id="PF01590">
    <property type="entry name" value="GAF"/>
    <property type="match status" value="1"/>
</dbReference>
<dbReference type="SUPFAM" id="SSF55781">
    <property type="entry name" value="GAF domain-like"/>
    <property type="match status" value="1"/>
</dbReference>
<dbReference type="GO" id="GO:0005524">
    <property type="term" value="F:ATP binding"/>
    <property type="evidence" value="ECO:0007669"/>
    <property type="project" value="UniProtKB-KW"/>
</dbReference>
<dbReference type="PROSITE" id="PS00676">
    <property type="entry name" value="SIGMA54_INTERACT_2"/>
    <property type="match status" value="1"/>
</dbReference>
<dbReference type="InterPro" id="IPR058031">
    <property type="entry name" value="AAA_lid_NorR"/>
</dbReference>
<protein>
    <submittedName>
        <fullName evidence="8">Transcriptional regulator, NifA subfamily, Fis Family</fullName>
    </submittedName>
</protein>
<dbReference type="CDD" id="cd00009">
    <property type="entry name" value="AAA"/>
    <property type="match status" value="1"/>
</dbReference>
<dbReference type="RefSeq" id="WP_015948138.1">
    <property type="nucleotide sequence ID" value="NC_011768.1"/>
</dbReference>
<dbReference type="AlphaFoldDB" id="B8FLD5"/>
<dbReference type="InterPro" id="IPR025943">
    <property type="entry name" value="Sigma_54_int_dom_ATP-bd_2"/>
</dbReference>
<evidence type="ECO:0000256" key="6">
    <source>
        <dbReference type="ARBA" id="ARBA00023163"/>
    </source>
</evidence>
<dbReference type="InterPro" id="IPR003593">
    <property type="entry name" value="AAA+_ATPase"/>
</dbReference>
<dbReference type="Pfam" id="PF00158">
    <property type="entry name" value="Sigma54_activat"/>
    <property type="match status" value="1"/>
</dbReference>
<dbReference type="SUPFAM" id="SSF48452">
    <property type="entry name" value="TPR-like"/>
    <property type="match status" value="1"/>
</dbReference>
<keyword evidence="2" id="KW-0067">ATP-binding</keyword>
<dbReference type="GO" id="GO:0003677">
    <property type="term" value="F:DNA binding"/>
    <property type="evidence" value="ECO:0007669"/>
    <property type="project" value="UniProtKB-KW"/>
</dbReference>
<dbReference type="SUPFAM" id="SSF52540">
    <property type="entry name" value="P-loop containing nucleoside triphosphate hydrolases"/>
    <property type="match status" value="1"/>
</dbReference>
<dbReference type="PROSITE" id="PS50045">
    <property type="entry name" value="SIGMA54_INTERACT_4"/>
    <property type="match status" value="1"/>
</dbReference>
<dbReference type="InterPro" id="IPR002078">
    <property type="entry name" value="Sigma_54_int"/>
</dbReference>
<dbReference type="PROSITE" id="PS00675">
    <property type="entry name" value="SIGMA54_INTERACT_1"/>
    <property type="match status" value="1"/>
</dbReference>
<dbReference type="Pfam" id="PF25601">
    <property type="entry name" value="AAA_lid_14"/>
    <property type="match status" value="1"/>
</dbReference>
<evidence type="ECO:0000256" key="4">
    <source>
        <dbReference type="ARBA" id="ARBA00023125"/>
    </source>
</evidence>
<keyword evidence="1" id="KW-0547">Nucleotide-binding</keyword>
<keyword evidence="4" id="KW-0238">DNA-binding</keyword>
<keyword evidence="3" id="KW-0805">Transcription regulation</keyword>
<proteinExistence type="predicted"/>
<dbReference type="FunFam" id="1.10.8.60:FF:000014">
    <property type="entry name" value="DNA-binding transcriptional regulator NtrC"/>
    <property type="match status" value="1"/>
</dbReference>
<keyword evidence="5" id="KW-0010">Activator</keyword>
<sequence length="1035" mass="116724">MNTQSIPPNNLQRIQEVAALMEGEFNVDWLAELTGLKAHQVLAELQSIVDQRILTSPQPGIYAFRAPAKREQWTTHMKPDAKASVHKRIAALLMEDLPDNDEKYERVAHHLIHIANDINGCRILCRAGDVHRRSFRTEQAFQCFHKALLDLDHQSGETADQLFVETAIKYSKISTARHDTTWVLALLNRAMKRAKRRHSGADSALLEMHIAKNEWLSANYDQALAHFEKGWALAKTIDDPHLADAMTAFSTFFLYWEGRFTEAVESYERVVTGVEQYPRSRFPLLGAITVGYSYAQVGNYAQGIGMLDSIRTHCLEKGDLYLASYAIGNIGEIMLKLGRLDEALVYMEMSLKLARETNNRWVWMILQIFLAYTFFQLGKKKRTALHLQKFLEYREEAQAMVLPYSYLLHLALAMEKGDLAPVSGLSLEVEIQRMQCSNNIYMKGIGARFAALKLEQENSPPGKVREAFETSIRYLEMAGNQMSLIRSRLETARYLRKIGDPGAGDKLTTQVSQSLASMDEKLVPDDLRHMVSRDGNSKKLLREILELGQELVKIRDYHELVQRIISTGNRVTGAERGAIFMSEKGNSGKEELRLKASRNLTSDHVANPSFVSSMKMIEMVAASGRGLIAGVESTDTEGYSSEGAIQSKICVPLCLHDQVVGVLYHDNRLLASAFREEDLDVLSYFSALAAIALDNARAYDQIRRWNIKLSREKQYYEEAHLSYLQFDEIVGHSPAINEVLSKIEQVANTETTVLITGETGVGKELVARAIQKHSSRAQQPFIGVQLSALPKDLMASELLGHEKGAFTGATHRQAGRLELADGGTLFLDEIGDISHDIQIRLLRVLQTRQFERVGGMKTLSSDFRLIAATNRELESLVRDGRFRADLYYRLNVFPIYVPPLRDRREDIPLLAMHFLKLHAAKLNKQVMRISDREMDMLKEYDWPGNVRELKNVVERGVILSTNRDFRMPELQSGDCPPLTVGDTATLAENERSHILRILKRTGWKVAGASGAAKILDIPPSTLSFRMNKLGIKRPG</sequence>
<dbReference type="InterPro" id="IPR029016">
    <property type="entry name" value="GAF-like_dom_sf"/>
</dbReference>
<dbReference type="eggNOG" id="COG0457">
    <property type="taxonomic scope" value="Bacteria"/>
</dbReference>
<evidence type="ECO:0000259" key="7">
    <source>
        <dbReference type="PROSITE" id="PS50045"/>
    </source>
</evidence>
<dbReference type="InterPro" id="IPR025944">
    <property type="entry name" value="Sigma_54_int_dom_CS"/>
</dbReference>
<dbReference type="GO" id="GO:0006355">
    <property type="term" value="P:regulation of DNA-templated transcription"/>
    <property type="evidence" value="ECO:0007669"/>
    <property type="project" value="InterPro"/>
</dbReference>
<evidence type="ECO:0000256" key="2">
    <source>
        <dbReference type="ARBA" id="ARBA00022840"/>
    </source>
</evidence>
<reference evidence="8 9" key="1">
    <citation type="journal article" date="2012" name="Environ. Microbiol.">
        <title>The genome sequence of Desulfatibacillum alkenivorans AK-01: a blueprint for anaerobic alkane oxidation.</title>
        <authorList>
            <person name="Callaghan A.V."/>
            <person name="Morris B.E."/>
            <person name="Pereira I.A."/>
            <person name="McInerney M.J."/>
            <person name="Austin R.N."/>
            <person name="Groves J.T."/>
            <person name="Kukor J.J."/>
            <person name="Suflita J.M."/>
            <person name="Young L.Y."/>
            <person name="Zylstra G.J."/>
            <person name="Wawrik B."/>
        </authorList>
    </citation>
    <scope>NUCLEOTIDE SEQUENCE [LARGE SCALE GENOMIC DNA]</scope>
    <source>
        <strain evidence="8 9">AK-01</strain>
    </source>
</reference>
<dbReference type="EMBL" id="CP001322">
    <property type="protein sequence ID" value="ACL05081.1"/>
    <property type="molecule type" value="Genomic_DNA"/>
</dbReference>
<dbReference type="Proteomes" id="UP000000739">
    <property type="component" value="Chromosome"/>
</dbReference>
<dbReference type="InterPro" id="IPR025662">
    <property type="entry name" value="Sigma_54_int_dom_ATP-bd_1"/>
</dbReference>
<dbReference type="InterPro" id="IPR011990">
    <property type="entry name" value="TPR-like_helical_dom_sf"/>
</dbReference>
<evidence type="ECO:0000313" key="8">
    <source>
        <dbReference type="EMBL" id="ACL05081.1"/>
    </source>
</evidence>
<dbReference type="Gene3D" id="1.10.10.60">
    <property type="entry name" value="Homeodomain-like"/>
    <property type="match status" value="1"/>
</dbReference>
<evidence type="ECO:0000256" key="3">
    <source>
        <dbReference type="ARBA" id="ARBA00023015"/>
    </source>
</evidence>
<dbReference type="Gene3D" id="3.40.50.300">
    <property type="entry name" value="P-loop containing nucleotide triphosphate hydrolases"/>
    <property type="match status" value="1"/>
</dbReference>
<evidence type="ECO:0000256" key="1">
    <source>
        <dbReference type="ARBA" id="ARBA00022741"/>
    </source>
</evidence>
<dbReference type="SMART" id="SM00065">
    <property type="entry name" value="GAF"/>
    <property type="match status" value="1"/>
</dbReference>
<dbReference type="InterPro" id="IPR027417">
    <property type="entry name" value="P-loop_NTPase"/>
</dbReference>
<name>B8FLD5_DESAL</name>
<dbReference type="eggNOG" id="COG3604">
    <property type="taxonomic scope" value="Bacteria"/>
</dbReference>
<feature type="domain" description="Sigma-54 factor interaction" evidence="7">
    <location>
        <begin position="729"/>
        <end position="958"/>
    </location>
</feature>
<dbReference type="InterPro" id="IPR003018">
    <property type="entry name" value="GAF"/>
</dbReference>
<organism evidence="8 9">
    <name type="scientific">Desulfatibacillum aliphaticivorans</name>
    <dbReference type="NCBI Taxonomy" id="218208"/>
    <lineage>
        <taxon>Bacteria</taxon>
        <taxon>Pseudomonadati</taxon>
        <taxon>Thermodesulfobacteriota</taxon>
        <taxon>Desulfobacteria</taxon>
        <taxon>Desulfobacterales</taxon>
        <taxon>Desulfatibacillaceae</taxon>
        <taxon>Desulfatibacillum</taxon>
    </lineage>
</organism>
<dbReference type="SUPFAM" id="SSF46689">
    <property type="entry name" value="Homeodomain-like"/>
    <property type="match status" value="1"/>
</dbReference>
<dbReference type="HOGENOM" id="CLU_010805_0_0_7"/>